<comment type="caution">
    <text evidence="1">The sequence shown here is derived from an EMBL/GenBank/DDBJ whole genome shotgun (WGS) entry which is preliminary data.</text>
</comment>
<accession>A0A502F0R4</accession>
<proteinExistence type="predicted"/>
<evidence type="ECO:0000313" key="1">
    <source>
        <dbReference type="EMBL" id="TPG42021.1"/>
    </source>
</evidence>
<sequence length="91" mass="10478">MDKSVNDIKALIDNFNAELEKHLPALEKEVDRIISEKCTDNSTIEFLLDNLLSLTILGVGDALYIKLVDYYKTVDTEGALFYWNRYDSQDE</sequence>
<protein>
    <submittedName>
        <fullName evidence="1">Uncharacterized protein</fullName>
    </submittedName>
</protein>
<reference evidence="1 2" key="1">
    <citation type="journal article" date="2019" name="Environ. Microbiol.">
        <title>Species interactions and distinct microbial communities in high Arctic permafrost affected cryosols are associated with the CH4 and CO2 gas fluxes.</title>
        <authorList>
            <person name="Altshuler I."/>
            <person name="Hamel J."/>
            <person name="Turney S."/>
            <person name="Magnuson E."/>
            <person name="Levesque R."/>
            <person name="Greer C."/>
            <person name="Whyte L.G."/>
        </authorList>
    </citation>
    <scope>NUCLEOTIDE SEQUENCE [LARGE SCALE GENOMIC DNA]</scope>
    <source>
        <strain evidence="1 2">42</strain>
    </source>
</reference>
<dbReference type="OrthoDB" id="1494409at2"/>
<dbReference type="AlphaFoldDB" id="A0A502F0R4"/>
<dbReference type="Proteomes" id="UP000319700">
    <property type="component" value="Unassembled WGS sequence"/>
</dbReference>
<evidence type="ECO:0000313" key="2">
    <source>
        <dbReference type="Proteomes" id="UP000319700"/>
    </source>
</evidence>
<keyword evidence="2" id="KW-1185">Reference proteome</keyword>
<dbReference type="EMBL" id="RCZH01000004">
    <property type="protein sequence ID" value="TPG42021.1"/>
    <property type="molecule type" value="Genomic_DNA"/>
</dbReference>
<name>A0A502F0R4_9FLAO</name>
<gene>
    <name evidence="1" type="ORF">EAH81_06770</name>
</gene>
<organism evidence="1 2">
    <name type="scientific">Flavobacterium pectinovorum</name>
    <dbReference type="NCBI Taxonomy" id="29533"/>
    <lineage>
        <taxon>Bacteria</taxon>
        <taxon>Pseudomonadati</taxon>
        <taxon>Bacteroidota</taxon>
        <taxon>Flavobacteriia</taxon>
        <taxon>Flavobacteriales</taxon>
        <taxon>Flavobacteriaceae</taxon>
        <taxon>Flavobacterium</taxon>
    </lineage>
</organism>
<dbReference type="RefSeq" id="WP_140505139.1">
    <property type="nucleotide sequence ID" value="NZ_RCZH01000004.1"/>
</dbReference>